<evidence type="ECO:0000256" key="10">
    <source>
        <dbReference type="ARBA" id="ARBA00049244"/>
    </source>
</evidence>
<dbReference type="Pfam" id="PF02811">
    <property type="entry name" value="PHP"/>
    <property type="match status" value="1"/>
</dbReference>
<comment type="catalytic activity">
    <reaction evidence="10">
        <text>DNA(n) + a 2'-deoxyribonucleoside 5'-triphosphate = DNA(n+1) + diphosphate</text>
        <dbReference type="Rhea" id="RHEA:22508"/>
        <dbReference type="Rhea" id="RHEA-COMP:17339"/>
        <dbReference type="Rhea" id="RHEA-COMP:17340"/>
        <dbReference type="ChEBI" id="CHEBI:33019"/>
        <dbReference type="ChEBI" id="CHEBI:61560"/>
        <dbReference type="ChEBI" id="CHEBI:173112"/>
        <dbReference type="EC" id="2.7.7.7"/>
    </reaction>
</comment>
<evidence type="ECO:0000313" key="12">
    <source>
        <dbReference type="EMBL" id="CFY12039.1"/>
    </source>
</evidence>
<dbReference type="GO" id="GO:0006260">
    <property type="term" value="P:DNA replication"/>
    <property type="evidence" value="ECO:0007669"/>
    <property type="project" value="UniProtKB-KW"/>
</dbReference>
<comment type="similarity">
    <text evidence="2">Belongs to the DNA polymerase type-C family. DnaE subfamily.</text>
</comment>
<dbReference type="GO" id="GO:0005737">
    <property type="term" value="C:cytoplasm"/>
    <property type="evidence" value="ECO:0007669"/>
    <property type="project" value="UniProtKB-SubCell"/>
</dbReference>
<dbReference type="InterPro" id="IPR004013">
    <property type="entry name" value="PHP_dom"/>
</dbReference>
<evidence type="ECO:0000313" key="13">
    <source>
        <dbReference type="Proteomes" id="UP000045545"/>
    </source>
</evidence>
<dbReference type="GO" id="GO:0003676">
    <property type="term" value="F:nucleic acid binding"/>
    <property type="evidence" value="ECO:0007669"/>
    <property type="project" value="InterPro"/>
</dbReference>
<keyword evidence="6" id="KW-0548">Nucleotidyltransferase</keyword>
<evidence type="ECO:0000256" key="4">
    <source>
        <dbReference type="ARBA" id="ARBA00019114"/>
    </source>
</evidence>
<evidence type="ECO:0000256" key="9">
    <source>
        <dbReference type="ARBA" id="ARBA00025611"/>
    </source>
</evidence>
<organism evidence="12 13">
    <name type="scientific">Syntrophomonas zehnderi OL-4</name>
    <dbReference type="NCBI Taxonomy" id="690567"/>
    <lineage>
        <taxon>Bacteria</taxon>
        <taxon>Bacillati</taxon>
        <taxon>Bacillota</taxon>
        <taxon>Clostridia</taxon>
        <taxon>Eubacteriales</taxon>
        <taxon>Syntrophomonadaceae</taxon>
        <taxon>Syntrophomonas</taxon>
    </lineage>
</organism>
<dbReference type="NCBIfam" id="TIGR00594">
    <property type="entry name" value="polc"/>
    <property type="match status" value="1"/>
</dbReference>
<dbReference type="InterPro" id="IPR004805">
    <property type="entry name" value="DnaE2/DnaE/PolC"/>
</dbReference>
<dbReference type="EMBL" id="CGIH01000053">
    <property type="protein sequence ID" value="CFY12039.1"/>
    <property type="molecule type" value="Genomic_DNA"/>
</dbReference>
<comment type="function">
    <text evidence="9">DNA polymerase III is a complex, multichain enzyme responsible for most of the replicative synthesis in bacteria. This DNA polymerase also exhibits 3' to 5' exonuclease activity. The alpha chain is the DNA polymerase.</text>
</comment>
<dbReference type="PANTHER" id="PTHR32294:SF0">
    <property type="entry name" value="DNA POLYMERASE III SUBUNIT ALPHA"/>
    <property type="match status" value="1"/>
</dbReference>
<dbReference type="Gene3D" id="1.10.150.870">
    <property type="match status" value="1"/>
</dbReference>
<dbReference type="InterPro" id="IPR016195">
    <property type="entry name" value="Pol/histidinol_Pase-like"/>
</dbReference>
<dbReference type="Proteomes" id="UP000045545">
    <property type="component" value="Unassembled WGS sequence"/>
</dbReference>
<evidence type="ECO:0000256" key="6">
    <source>
        <dbReference type="ARBA" id="ARBA00022695"/>
    </source>
</evidence>
<gene>
    <name evidence="12" type="ORF">2810</name>
</gene>
<evidence type="ECO:0000256" key="1">
    <source>
        <dbReference type="ARBA" id="ARBA00004496"/>
    </source>
</evidence>
<dbReference type="Pfam" id="PF07733">
    <property type="entry name" value="DNA_pol3_alpha"/>
    <property type="match status" value="1"/>
</dbReference>
<dbReference type="NCBIfam" id="NF004226">
    <property type="entry name" value="PRK05673.1"/>
    <property type="match status" value="1"/>
</dbReference>
<dbReference type="Pfam" id="PF01336">
    <property type="entry name" value="tRNA_anti-codon"/>
    <property type="match status" value="1"/>
</dbReference>
<proteinExistence type="inferred from homology"/>
<keyword evidence="13" id="KW-1185">Reference proteome</keyword>
<keyword evidence="5" id="KW-0808">Transferase</keyword>
<keyword evidence="7" id="KW-0235">DNA replication</keyword>
<dbReference type="PANTHER" id="PTHR32294">
    <property type="entry name" value="DNA POLYMERASE III SUBUNIT ALPHA"/>
    <property type="match status" value="1"/>
</dbReference>
<accession>A0A0E4GDL8</accession>
<dbReference type="Pfam" id="PF17657">
    <property type="entry name" value="DNA_pol3_finger"/>
    <property type="match status" value="1"/>
</dbReference>
<dbReference type="Pfam" id="PF14579">
    <property type="entry name" value="HHH_6"/>
    <property type="match status" value="1"/>
</dbReference>
<dbReference type="InterPro" id="IPR041931">
    <property type="entry name" value="DNA_pol3_alpha_thumb_dom"/>
</dbReference>
<dbReference type="EC" id="2.7.7.7" evidence="3"/>
<reference evidence="12 13" key="1">
    <citation type="submission" date="2015-03" db="EMBL/GenBank/DDBJ databases">
        <authorList>
            <person name="Murphy D."/>
        </authorList>
    </citation>
    <scope>NUCLEOTIDE SEQUENCE [LARGE SCALE GENOMIC DNA]</scope>
    <source>
        <strain evidence="12 13">OL-4</strain>
    </source>
</reference>
<dbReference type="InterPro" id="IPR040982">
    <property type="entry name" value="DNA_pol3_finger"/>
</dbReference>
<evidence type="ECO:0000259" key="11">
    <source>
        <dbReference type="SMART" id="SM00481"/>
    </source>
</evidence>
<dbReference type="SUPFAM" id="SSF89550">
    <property type="entry name" value="PHP domain-like"/>
    <property type="match status" value="1"/>
</dbReference>
<evidence type="ECO:0000256" key="8">
    <source>
        <dbReference type="ARBA" id="ARBA00022932"/>
    </source>
</evidence>
<dbReference type="RefSeq" id="WP_046500166.1">
    <property type="nucleotide sequence ID" value="NZ_CGIH01000053.1"/>
</dbReference>
<evidence type="ECO:0000256" key="2">
    <source>
        <dbReference type="ARBA" id="ARBA00009496"/>
    </source>
</evidence>
<evidence type="ECO:0000256" key="3">
    <source>
        <dbReference type="ARBA" id="ARBA00012417"/>
    </source>
</evidence>
<name>A0A0E4GDL8_9FIRM</name>
<evidence type="ECO:0000256" key="5">
    <source>
        <dbReference type="ARBA" id="ARBA00022679"/>
    </source>
</evidence>
<dbReference type="STRING" id="690567.2810"/>
<evidence type="ECO:0000256" key="7">
    <source>
        <dbReference type="ARBA" id="ARBA00022705"/>
    </source>
</evidence>
<dbReference type="Gene3D" id="1.10.10.1600">
    <property type="entry name" value="Bacterial DNA polymerase III alpha subunit, thumb domain"/>
    <property type="match status" value="1"/>
</dbReference>
<dbReference type="CDD" id="cd04485">
    <property type="entry name" value="DnaE_OBF"/>
    <property type="match status" value="1"/>
</dbReference>
<dbReference type="InterPro" id="IPR011708">
    <property type="entry name" value="DNA_pol3_alpha_NTPase_dom"/>
</dbReference>
<comment type="subcellular location">
    <subcellularLocation>
        <location evidence="1">Cytoplasm</location>
    </subcellularLocation>
</comment>
<dbReference type="InterPro" id="IPR004365">
    <property type="entry name" value="NA-bd_OB_tRNA"/>
</dbReference>
<dbReference type="InterPro" id="IPR003141">
    <property type="entry name" value="Pol/His_phosphatase_N"/>
</dbReference>
<feature type="domain" description="Polymerase/histidinol phosphatase N-terminal" evidence="11">
    <location>
        <begin position="6"/>
        <end position="73"/>
    </location>
</feature>
<dbReference type="GO" id="GO:0008408">
    <property type="term" value="F:3'-5' exonuclease activity"/>
    <property type="evidence" value="ECO:0007669"/>
    <property type="project" value="InterPro"/>
</dbReference>
<dbReference type="Gene3D" id="3.20.20.140">
    <property type="entry name" value="Metal-dependent hydrolases"/>
    <property type="match status" value="1"/>
</dbReference>
<sequence>MITDFVHLHNHSEYSLLDGACRVKELVGRAAELGMSAVAITDHGVLYGVIDFYREAKKQGIKPIIGCEVYVAKRSRLDKEAHLDDNQYHLILLCKNEVGYKNLLELVSRAFIEGFYYKPRVDLELLERYHEGLIALSACIAGEIPQLIIAGKMDAAKQLACEYERIFGQGNFYLELQDHGMEAEKIVCQGLHQISLETGIPLVATNDLHYLRQEDAAIHDVLLCIQTGKTVSDEDRMRFPGNHFYMKSGAEMRELFAAYPQAADNTVKIAAECNLDFSFGEFHLPYFAIPEGYDPESYLDFLTRQRFKQKYPSPAADVQARLDYELDIIKQMGFAEYFLIVQDLVNWARSNGVPVGPGRGSAAGSLVSYVLGITSIDPLKYDLLFERFLNPERVSMPDIDIDFCFEKRDRVINYIIERYGADRVAQIITFGTMAARAAIRDVGRALDVPYAEVDKIAKLVPAELGVTLDRALEMSPDLMQIYQNNYETRKIIDLAKAIEGMPRHASIHAAGVVIGRESLSSIVPLQKTTDGHIITQFAKETVEDIGLLKMDILGLRTLTVIDRALDIIKKTRQIELDIDAIPLDDPSVYELLQNKNTIGVFQLESDGLRRILSEMQPSRFEDLIAIIALYRPGPLGSGMVDDFINCKHGRQKIEYIDPRLEDILQETYGVVLYQEQVMRVASDLANFTMGEADELRRAMGKKKVQELMAQREKFVAGAAQNQISEDVATRLFDIMESFAGYGFNKSHSAAYAMITYQTAYLKTHFPQEYMCAFLSSVIDHQDRIVFYIKECRNMGIEILPPDINESFENFTVGSEGIRFGLGAIKNVGVNAVKTIVKARKSGVYKSLFDFCQRVDLSQINKRVMENLIAAGCFDSLGISRKQALSIMDECMDLAVQIKQNENSSQLSLFGNTAALVEEPRIRVKGEMDNREKMSREKEVLGFYVSQNPLDQYRDIIPLVTTGELAELGTDNYEDYVRVAGLSSNVNKRISKKGDPYASFQLEDLSGQIDMLLFSSAYRANIDKIESEQAILVEGFLDRRDEQPKISVRRTAPLPLKLKELNIRLPYEKTDADSRRKLIKILQSYPGDMDVILHLPVKKVVVMAEKYNVAASIDLKKELNALYGKANVWFG</sequence>
<dbReference type="OrthoDB" id="9803237at2"/>
<dbReference type="InterPro" id="IPR029460">
    <property type="entry name" value="DNAPol_HHH"/>
</dbReference>
<dbReference type="GO" id="GO:0003887">
    <property type="term" value="F:DNA-directed DNA polymerase activity"/>
    <property type="evidence" value="ECO:0007669"/>
    <property type="project" value="UniProtKB-KW"/>
</dbReference>
<keyword evidence="8" id="KW-0239">DNA-directed DNA polymerase</keyword>
<dbReference type="SMART" id="SM00481">
    <property type="entry name" value="POLIIIAc"/>
    <property type="match status" value="1"/>
</dbReference>
<dbReference type="AlphaFoldDB" id="A0A0E4GDL8"/>
<protein>
    <recommendedName>
        <fullName evidence="4">DNA polymerase III subunit alpha</fullName>
        <ecNumber evidence="3">2.7.7.7</ecNumber>
    </recommendedName>
</protein>
<dbReference type="CDD" id="cd12113">
    <property type="entry name" value="PHP_PolIIIA_DnaE3"/>
    <property type="match status" value="1"/>
</dbReference>
<dbReference type="NCBIfam" id="NF005298">
    <property type="entry name" value="PRK06826.1"/>
    <property type="match status" value="1"/>
</dbReference>